<keyword evidence="16" id="KW-1185">Reference proteome</keyword>
<dbReference type="GO" id="GO:0016020">
    <property type="term" value="C:membrane"/>
    <property type="evidence" value="ECO:0007669"/>
    <property type="project" value="InterPro"/>
</dbReference>
<evidence type="ECO:0000256" key="8">
    <source>
        <dbReference type="ARBA" id="ARBA00022968"/>
    </source>
</evidence>
<dbReference type="STRING" id="762968.HMPREF9441_01493"/>
<keyword evidence="12" id="KW-1015">Disulfide bond</keyword>
<keyword evidence="7" id="KW-0256">Endoplasmic reticulum</keyword>
<keyword evidence="6" id="KW-0479">Metal-binding</keyword>
<dbReference type="EMBL" id="AFFY01000022">
    <property type="protein sequence ID" value="EHH00259.1"/>
    <property type="molecule type" value="Genomic_DNA"/>
</dbReference>
<keyword evidence="13" id="KW-0325">Glycoprotein</keyword>
<evidence type="ECO:0000256" key="7">
    <source>
        <dbReference type="ARBA" id="ARBA00022824"/>
    </source>
</evidence>
<dbReference type="AlphaFoldDB" id="G5SQ56"/>
<dbReference type="InterPro" id="IPR003406">
    <property type="entry name" value="Glyco_trans_14"/>
</dbReference>
<organism evidence="15 16">
    <name type="scientific">Paraprevotella clara YIT 11840</name>
    <dbReference type="NCBI Taxonomy" id="762968"/>
    <lineage>
        <taxon>Bacteria</taxon>
        <taxon>Pseudomonadati</taxon>
        <taxon>Bacteroidota</taxon>
        <taxon>Bacteroidia</taxon>
        <taxon>Bacteroidales</taxon>
        <taxon>Prevotellaceae</taxon>
        <taxon>Paraprevotella</taxon>
    </lineage>
</organism>
<evidence type="ECO:0000256" key="3">
    <source>
        <dbReference type="ARBA" id="ARBA00022676"/>
    </source>
</evidence>
<evidence type="ECO:0000256" key="11">
    <source>
        <dbReference type="ARBA" id="ARBA00023136"/>
    </source>
</evidence>
<dbReference type="GeneID" id="93557051"/>
<dbReference type="Pfam" id="PF02485">
    <property type="entry name" value="Branch"/>
    <property type="match status" value="1"/>
</dbReference>
<keyword evidence="5" id="KW-0812">Transmembrane</keyword>
<reference evidence="15 16" key="1">
    <citation type="submission" date="2011-03" db="EMBL/GenBank/DDBJ databases">
        <authorList>
            <person name="Weinstock G."/>
            <person name="Sodergren E."/>
            <person name="Clifton S."/>
            <person name="Fulton L."/>
            <person name="Fulton B."/>
            <person name="Courtney L."/>
            <person name="Fronick C."/>
            <person name="Harrison M."/>
            <person name="Strong C."/>
            <person name="Farmer C."/>
            <person name="Delahaunty K."/>
            <person name="Markovic C."/>
            <person name="Hall O."/>
            <person name="Minx P."/>
            <person name="Tomlinson C."/>
            <person name="Mitreva M."/>
            <person name="Hou S."/>
            <person name="Chen J."/>
            <person name="Wollam A."/>
            <person name="Pepin K.H."/>
            <person name="Johnson M."/>
            <person name="Bhonagiri V."/>
            <person name="Zhang X."/>
            <person name="Suruliraj S."/>
            <person name="Warren W."/>
            <person name="Chinwalla A."/>
            <person name="Mardis E.R."/>
            <person name="Wilson R.K."/>
        </authorList>
    </citation>
    <scope>NUCLEOTIDE SEQUENCE [LARGE SCALE GENOMIC DNA]</scope>
    <source>
        <strain evidence="15 16">YIT 11840</strain>
    </source>
</reference>
<evidence type="ECO:0000313" key="15">
    <source>
        <dbReference type="EMBL" id="EHH00259.1"/>
    </source>
</evidence>
<evidence type="ECO:0000256" key="4">
    <source>
        <dbReference type="ARBA" id="ARBA00022679"/>
    </source>
</evidence>
<dbReference type="Proteomes" id="UP000003598">
    <property type="component" value="Unassembled WGS sequence"/>
</dbReference>
<dbReference type="GO" id="GO:0015012">
    <property type="term" value="P:heparan sulfate proteoglycan biosynthetic process"/>
    <property type="evidence" value="ECO:0007669"/>
    <property type="project" value="TreeGrafter"/>
</dbReference>
<dbReference type="GO" id="GO:0030158">
    <property type="term" value="F:protein xylosyltransferase activity"/>
    <property type="evidence" value="ECO:0007669"/>
    <property type="project" value="InterPro"/>
</dbReference>
<keyword evidence="10" id="KW-0333">Golgi apparatus</keyword>
<dbReference type="HOGENOM" id="CLU_032341_0_3_10"/>
<comment type="subcellular location">
    <subcellularLocation>
        <location evidence="2">Endoplasmic reticulum membrane</location>
        <topology evidence="2">Single-pass type II membrane protein</topology>
    </subcellularLocation>
    <subcellularLocation>
        <location evidence="1">Golgi apparatus membrane</location>
        <topology evidence="1">Single-pass type II membrane protein</topology>
    </subcellularLocation>
</comment>
<name>G5SQ56_9BACT</name>
<dbReference type="RefSeq" id="WP_008619354.1">
    <property type="nucleotide sequence ID" value="NZ_JH376597.1"/>
</dbReference>
<comment type="caution">
    <text evidence="15">The sequence shown here is derived from an EMBL/GenBank/DDBJ whole genome shotgun (WGS) entry which is preliminary data.</text>
</comment>
<evidence type="ECO:0000256" key="13">
    <source>
        <dbReference type="ARBA" id="ARBA00023180"/>
    </source>
</evidence>
<evidence type="ECO:0000256" key="12">
    <source>
        <dbReference type="ARBA" id="ARBA00023157"/>
    </source>
</evidence>
<evidence type="ECO:0000256" key="14">
    <source>
        <dbReference type="ARBA" id="ARBA00042865"/>
    </source>
</evidence>
<evidence type="ECO:0000256" key="6">
    <source>
        <dbReference type="ARBA" id="ARBA00022723"/>
    </source>
</evidence>
<dbReference type="GO" id="GO:0046872">
    <property type="term" value="F:metal ion binding"/>
    <property type="evidence" value="ECO:0007669"/>
    <property type="project" value="UniProtKB-KW"/>
</dbReference>
<dbReference type="InterPro" id="IPR043538">
    <property type="entry name" value="XYLT"/>
</dbReference>
<keyword evidence="3" id="KW-0328">Glycosyltransferase</keyword>
<dbReference type="PANTHER" id="PTHR46025:SF3">
    <property type="entry name" value="XYLOSYLTRANSFERASE OXT"/>
    <property type="match status" value="1"/>
</dbReference>
<dbReference type="OrthoDB" id="7943907at2"/>
<evidence type="ECO:0000256" key="1">
    <source>
        <dbReference type="ARBA" id="ARBA00004323"/>
    </source>
</evidence>
<evidence type="ECO:0000256" key="10">
    <source>
        <dbReference type="ARBA" id="ARBA00023034"/>
    </source>
</evidence>
<dbReference type="eggNOG" id="COG0463">
    <property type="taxonomic scope" value="Bacteria"/>
</dbReference>
<dbReference type="PATRIC" id="fig|762968.3.peg.1335"/>
<evidence type="ECO:0000256" key="2">
    <source>
        <dbReference type="ARBA" id="ARBA00004648"/>
    </source>
</evidence>
<proteinExistence type="predicted"/>
<protein>
    <recommendedName>
        <fullName evidence="14">Peptide O-xylosyltransferase</fullName>
    </recommendedName>
</protein>
<evidence type="ECO:0000256" key="5">
    <source>
        <dbReference type="ARBA" id="ARBA00022692"/>
    </source>
</evidence>
<gene>
    <name evidence="15" type="ORF">HMPREF9441_01493</name>
</gene>
<evidence type="ECO:0000256" key="9">
    <source>
        <dbReference type="ARBA" id="ARBA00022989"/>
    </source>
</evidence>
<sequence length="302" mass="36119">MKHAILILAHKNIGQLCRLAGYFEKDCDVFIHIDKKQPVTREEEEKLRSYKQVKAVSREYDVNWGGTSVLESEMHLLRMAVQRSDADYFHLISGQDYPTRPLDYFLEFFDRNAGKEYIGYLHLPHPNWEDNTFRRLQYYYPYDYAAGKRNPRGWVREQVRQQQAKRAKRPIPDEFDHLYGSSQWWSITRKAAITLLDYTDRFPSLYGRMWMTFAPEECYVATVLVNLMDKEDIVPWNHRFIRWKHENGNRPANLGCEHFRYLLEDEYLFARKIEQPCSTVLLDRIDRYLLQDREIGLTKTGS</sequence>
<dbReference type="PANTHER" id="PTHR46025">
    <property type="entry name" value="XYLOSYLTRANSFERASE OXT"/>
    <property type="match status" value="1"/>
</dbReference>
<accession>G5SQ56</accession>
<keyword evidence="4" id="KW-0808">Transferase</keyword>
<keyword evidence="11" id="KW-0472">Membrane</keyword>
<keyword evidence="9" id="KW-1133">Transmembrane helix</keyword>
<keyword evidence="8" id="KW-0735">Signal-anchor</keyword>
<evidence type="ECO:0000313" key="16">
    <source>
        <dbReference type="Proteomes" id="UP000003598"/>
    </source>
</evidence>
<dbReference type="GO" id="GO:0050650">
    <property type="term" value="P:chondroitin sulfate proteoglycan biosynthetic process"/>
    <property type="evidence" value="ECO:0007669"/>
    <property type="project" value="TreeGrafter"/>
</dbReference>